<evidence type="ECO:0000313" key="3">
    <source>
        <dbReference type="WBParaSite" id="SSLN_0001808801-mRNA-1"/>
    </source>
</evidence>
<organism evidence="3">
    <name type="scientific">Schistocephalus solidus</name>
    <name type="common">Tapeworm</name>
    <dbReference type="NCBI Taxonomy" id="70667"/>
    <lineage>
        <taxon>Eukaryota</taxon>
        <taxon>Metazoa</taxon>
        <taxon>Spiralia</taxon>
        <taxon>Lophotrochozoa</taxon>
        <taxon>Platyhelminthes</taxon>
        <taxon>Cestoda</taxon>
        <taxon>Eucestoda</taxon>
        <taxon>Diphyllobothriidea</taxon>
        <taxon>Diphyllobothriidae</taxon>
        <taxon>Schistocephalus</taxon>
    </lineage>
</organism>
<reference evidence="3" key="1">
    <citation type="submission" date="2016-06" db="UniProtKB">
        <authorList>
            <consortium name="WormBaseParasite"/>
        </authorList>
    </citation>
    <scope>IDENTIFICATION</scope>
</reference>
<dbReference type="WBParaSite" id="SSLN_0001808801-mRNA-1">
    <property type="protein sequence ID" value="SSLN_0001808801-mRNA-1"/>
    <property type="gene ID" value="SSLN_0001808801"/>
</dbReference>
<sequence>MNTFRIHRRNREEFMSVDRLQAAVPDTPPDEPCGPLLLHLSDPKFNLPAYYLFPHVLNHQLPPHPTPTLKPRGITNLLLGNLFISSEEVGTVIFLIG</sequence>
<evidence type="ECO:0000313" key="1">
    <source>
        <dbReference type="EMBL" id="VDM03810.1"/>
    </source>
</evidence>
<name>A0A183TLS6_SCHSO</name>
<dbReference type="OrthoDB" id="775972at2759"/>
<evidence type="ECO:0000313" key="2">
    <source>
        <dbReference type="Proteomes" id="UP000275846"/>
    </source>
</evidence>
<accession>A0A183TLS6</accession>
<dbReference type="Proteomes" id="UP000275846">
    <property type="component" value="Unassembled WGS sequence"/>
</dbReference>
<dbReference type="EMBL" id="UYSU01042490">
    <property type="protein sequence ID" value="VDM03810.1"/>
    <property type="molecule type" value="Genomic_DNA"/>
</dbReference>
<proteinExistence type="predicted"/>
<reference evidence="1 2" key="2">
    <citation type="submission" date="2018-11" db="EMBL/GenBank/DDBJ databases">
        <authorList>
            <consortium name="Pathogen Informatics"/>
        </authorList>
    </citation>
    <scope>NUCLEOTIDE SEQUENCE [LARGE SCALE GENOMIC DNA]</scope>
    <source>
        <strain evidence="1 2">NST_G2</strain>
    </source>
</reference>
<protein>
    <submittedName>
        <fullName evidence="3">Acetyltransferase</fullName>
    </submittedName>
</protein>
<keyword evidence="2" id="KW-1185">Reference proteome</keyword>
<dbReference type="AlphaFoldDB" id="A0A183TLS6"/>
<gene>
    <name evidence="1" type="ORF">SSLN_LOCUS17424</name>
</gene>